<proteinExistence type="predicted"/>
<evidence type="ECO:0000313" key="2">
    <source>
        <dbReference type="EMBL" id="GAG70662.1"/>
    </source>
</evidence>
<feature type="non-terminal residue" evidence="2">
    <location>
        <position position="293"/>
    </location>
</feature>
<feature type="domain" description="Xylose isomerase-like TIM barrel" evidence="1">
    <location>
        <begin position="20"/>
        <end position="287"/>
    </location>
</feature>
<dbReference type="InterPro" id="IPR050312">
    <property type="entry name" value="IolE/XylAMocC-like"/>
</dbReference>
<gene>
    <name evidence="2" type="ORF">S01H4_01714</name>
</gene>
<name>X1AMH2_9ZZZZ</name>
<reference evidence="2" key="1">
    <citation type="journal article" date="2014" name="Front. Microbiol.">
        <title>High frequency of phylogenetically diverse reductive dehalogenase-homologous genes in deep subseafloor sedimentary metagenomes.</title>
        <authorList>
            <person name="Kawai M."/>
            <person name="Futagami T."/>
            <person name="Toyoda A."/>
            <person name="Takaki Y."/>
            <person name="Nishi S."/>
            <person name="Hori S."/>
            <person name="Arai W."/>
            <person name="Tsubouchi T."/>
            <person name="Morono Y."/>
            <person name="Uchiyama I."/>
            <person name="Ito T."/>
            <person name="Fujiyama A."/>
            <person name="Inagaki F."/>
            <person name="Takami H."/>
        </authorList>
    </citation>
    <scope>NUCLEOTIDE SEQUENCE</scope>
    <source>
        <strain evidence="2">Expedition CK06-06</strain>
    </source>
</reference>
<sequence>MKLGLLSTAFPELSLEELAKWASDSGFQMLEAACWPPGKAERRYAGVTHINVGQLDDAKAKEIKTTLAKYGLEISSLAYYPNPLTPDAGQRKEAIGHLKKVISGAQKLGVSIVGTFAGRDKDKTVEENFTEFEKVWPPIVEFASQHKVKIAIENCPMIFSNDEWPGGNNLAISPKIWKKMWEIIPDQNFGLNLDPSHLIFQMIDIERVIYEFADRIFHVHAKDLMIDREGLYQNGVLSLGMGWQVPRLPGLGDVDWPKFFRALYKAGYDYAISIEHEDRAFEGSEELVKRGFC</sequence>
<dbReference type="PANTHER" id="PTHR12110">
    <property type="entry name" value="HYDROXYPYRUVATE ISOMERASE"/>
    <property type="match status" value="1"/>
</dbReference>
<dbReference type="SUPFAM" id="SSF51658">
    <property type="entry name" value="Xylose isomerase-like"/>
    <property type="match status" value="1"/>
</dbReference>
<organism evidence="2">
    <name type="scientific">marine sediment metagenome</name>
    <dbReference type="NCBI Taxonomy" id="412755"/>
    <lineage>
        <taxon>unclassified sequences</taxon>
        <taxon>metagenomes</taxon>
        <taxon>ecological metagenomes</taxon>
    </lineage>
</organism>
<dbReference type="EMBL" id="BART01000330">
    <property type="protein sequence ID" value="GAG70662.1"/>
    <property type="molecule type" value="Genomic_DNA"/>
</dbReference>
<dbReference type="InterPro" id="IPR013022">
    <property type="entry name" value="Xyl_isomerase-like_TIM-brl"/>
</dbReference>
<dbReference type="AlphaFoldDB" id="X1AMH2"/>
<accession>X1AMH2</accession>
<comment type="caution">
    <text evidence="2">The sequence shown here is derived from an EMBL/GenBank/DDBJ whole genome shotgun (WGS) entry which is preliminary data.</text>
</comment>
<evidence type="ECO:0000259" key="1">
    <source>
        <dbReference type="Pfam" id="PF01261"/>
    </source>
</evidence>
<dbReference type="InterPro" id="IPR036237">
    <property type="entry name" value="Xyl_isomerase-like_sf"/>
</dbReference>
<dbReference type="Gene3D" id="3.20.20.150">
    <property type="entry name" value="Divalent-metal-dependent TIM barrel enzymes"/>
    <property type="match status" value="1"/>
</dbReference>
<dbReference type="Pfam" id="PF01261">
    <property type="entry name" value="AP_endonuc_2"/>
    <property type="match status" value="1"/>
</dbReference>
<protein>
    <recommendedName>
        <fullName evidence="1">Xylose isomerase-like TIM barrel domain-containing protein</fullName>
    </recommendedName>
</protein>
<dbReference type="PANTHER" id="PTHR12110:SF21">
    <property type="entry name" value="XYLOSE ISOMERASE-LIKE TIM BARREL DOMAIN-CONTAINING PROTEIN"/>
    <property type="match status" value="1"/>
</dbReference>